<dbReference type="GO" id="GO:0045214">
    <property type="term" value="P:sarcomere organization"/>
    <property type="evidence" value="ECO:0007669"/>
    <property type="project" value="Ensembl"/>
</dbReference>
<dbReference type="PANTHER" id="PTHR24342:SF20">
    <property type="entry name" value="MYOSIN LIGHT CHAIN KINASE, SMOOTH MUSCLE"/>
    <property type="match status" value="1"/>
</dbReference>
<dbReference type="InParanoid" id="G1S0H1"/>
<dbReference type="SMART" id="SM00220">
    <property type="entry name" value="S_TKc"/>
    <property type="match status" value="1"/>
</dbReference>
<dbReference type="EMBL" id="ADFV01124303">
    <property type="status" value="NOT_ANNOTATED_CDS"/>
    <property type="molecule type" value="Genomic_DNA"/>
</dbReference>
<dbReference type="Gene3D" id="1.10.510.10">
    <property type="entry name" value="Transferase(Phosphotransferase) domain 1"/>
    <property type="match status" value="1"/>
</dbReference>
<dbReference type="InterPro" id="IPR000719">
    <property type="entry name" value="Prot_kinase_dom"/>
</dbReference>
<keyword evidence="10" id="KW-1185">Reference proteome</keyword>
<evidence type="ECO:0000256" key="3">
    <source>
        <dbReference type="ARBA" id="ARBA00022679"/>
    </source>
</evidence>
<keyword evidence="4" id="KW-0547">Nucleotide-binding</keyword>
<keyword evidence="2" id="KW-0723">Serine/threonine-protein kinase</keyword>
<dbReference type="GO" id="GO:0004687">
    <property type="term" value="F:myosin light chain kinase activity"/>
    <property type="evidence" value="ECO:0007669"/>
    <property type="project" value="Ensembl"/>
</dbReference>
<feature type="region of interest" description="Disordered" evidence="7">
    <location>
        <begin position="161"/>
        <end position="202"/>
    </location>
</feature>
<evidence type="ECO:0000259" key="8">
    <source>
        <dbReference type="PROSITE" id="PS50011"/>
    </source>
</evidence>
<feature type="region of interest" description="Disordered" evidence="7">
    <location>
        <begin position="1"/>
        <end position="22"/>
    </location>
</feature>
<evidence type="ECO:0000256" key="7">
    <source>
        <dbReference type="SAM" id="MobiDB-lite"/>
    </source>
</evidence>
<reference evidence="9" key="3">
    <citation type="submission" date="2025-09" db="UniProtKB">
        <authorList>
            <consortium name="Ensembl"/>
        </authorList>
    </citation>
    <scope>IDENTIFICATION</scope>
</reference>
<dbReference type="GO" id="GO:0015629">
    <property type="term" value="C:actin cytoskeleton"/>
    <property type="evidence" value="ECO:0007669"/>
    <property type="project" value="Ensembl"/>
</dbReference>
<accession>G1S0H1</accession>
<evidence type="ECO:0000313" key="9">
    <source>
        <dbReference type="Ensembl" id="ENSNLEP00000018999.2"/>
    </source>
</evidence>
<feature type="domain" description="Protein kinase" evidence="8">
    <location>
        <begin position="358"/>
        <end position="607"/>
    </location>
</feature>
<dbReference type="SUPFAM" id="SSF56112">
    <property type="entry name" value="Protein kinase-like (PK-like)"/>
    <property type="match status" value="1"/>
</dbReference>
<feature type="compositionally biased region" description="Pro residues" evidence="7">
    <location>
        <begin position="245"/>
        <end position="256"/>
    </location>
</feature>
<keyword evidence="5" id="KW-0418">Kinase</keyword>
<dbReference type="EMBL" id="ADFV01124302">
    <property type="status" value="NOT_ANNOTATED_CDS"/>
    <property type="molecule type" value="Genomic_DNA"/>
</dbReference>
<sequence length="656" mass="70881">GLHRLEASRAPGPGGADGVPPVDTQAGWPKVLELVRAMQQDAAQHGARLEALFRMVAAVDRAIALVGATFQKSKVADFLMQGRVPWRRGSPGDSPEENKERVEEEGAKPKHVLSASGVQSGAREPGEESQKADVLEGTVEKLPPIRASGLGADPAQAVVSPGQGDGVPGPAQAFPGHLPLPTKVEAKAPETPSENLRTGLELAPVPGRVNVVSSSLEVAPGAGQGASSSRPDPEPLEEGTRLTPGPGPQCPGPPGLPAQARAAHSGGETPPSVARSDDNDHAAGALGLQQGKGPGAGNPEPEQDCAARALGRAEAVRRTPPGTEAGSVVLDDSPAPPAPFEHRVVSVKETSISAGYEVCQHEVLGGGRFGQVHRCTEKSTKIIKVKSAKDREDVKNEISIMNQLSHVNLIQLYDAFESKHSCTLVMEHVDGGELFDRITDEKYHLTELDVVLFTRQICEGVHYLHQHYILHLDLKPENILCVNQTGHQIKIIDFGLARRYKPREKLKVNFGTPEFLAPEVVNYEFVSFPTDMWSVGVITYMLLSGLSSFLGETDAETMNFIVNCSWDFDADTFEGLSEEAKDFVSRLLVKEKSCRMSATQCLKHEWLNNLPAKASRSKARLKSQLLLQKYIAQRKWKKHFYVVTAANRLKKFPTSP</sequence>
<dbReference type="EMBL" id="ADFV01124299">
    <property type="status" value="NOT_ANNOTATED_CDS"/>
    <property type="molecule type" value="Genomic_DNA"/>
</dbReference>
<dbReference type="OMA" id="IHVQEMD"/>
<evidence type="ECO:0000256" key="5">
    <source>
        <dbReference type="ARBA" id="ARBA00022777"/>
    </source>
</evidence>
<proteinExistence type="inferred from homology"/>
<dbReference type="GO" id="GO:0005634">
    <property type="term" value="C:nucleus"/>
    <property type="evidence" value="ECO:0007669"/>
    <property type="project" value="TreeGrafter"/>
</dbReference>
<dbReference type="EMBL" id="ADFV01124297">
    <property type="status" value="NOT_ANNOTATED_CDS"/>
    <property type="molecule type" value="Genomic_DNA"/>
</dbReference>
<evidence type="ECO:0000313" key="10">
    <source>
        <dbReference type="Proteomes" id="UP000001073"/>
    </source>
</evidence>
<evidence type="ECO:0000256" key="2">
    <source>
        <dbReference type="ARBA" id="ARBA00022527"/>
    </source>
</evidence>
<dbReference type="GO" id="GO:0004683">
    <property type="term" value="F:calcium/calmodulin-dependent protein kinase activity"/>
    <property type="evidence" value="ECO:0007669"/>
    <property type="project" value="Ensembl"/>
</dbReference>
<evidence type="ECO:0000256" key="4">
    <source>
        <dbReference type="ARBA" id="ARBA00022741"/>
    </source>
</evidence>
<dbReference type="FunCoup" id="G1S0H1">
    <property type="interactions" value="1495"/>
</dbReference>
<reference evidence="9 10" key="1">
    <citation type="submission" date="2012-10" db="EMBL/GenBank/DDBJ databases">
        <authorList>
            <consortium name="Gibbon Genome Sequencing Consortium"/>
        </authorList>
    </citation>
    <scope>NUCLEOTIDE SEQUENCE [LARGE SCALE GENOMIC DNA]</scope>
</reference>
<dbReference type="GO" id="GO:0005737">
    <property type="term" value="C:cytoplasm"/>
    <property type="evidence" value="ECO:0007669"/>
    <property type="project" value="Ensembl"/>
</dbReference>
<dbReference type="PANTHER" id="PTHR24342">
    <property type="entry name" value="SERINE/THREONINE-PROTEIN KINASE 17"/>
    <property type="match status" value="1"/>
</dbReference>
<dbReference type="EMBL" id="ADFV01124301">
    <property type="status" value="NOT_ANNOTATED_CDS"/>
    <property type="molecule type" value="Genomic_DNA"/>
</dbReference>
<dbReference type="GeneTree" id="ENSGT00940000160007"/>
<evidence type="ECO:0000256" key="6">
    <source>
        <dbReference type="ARBA" id="ARBA00022840"/>
    </source>
</evidence>
<gene>
    <name evidence="9" type="primary">LOC100604194</name>
</gene>
<name>G1S0H1_NOMLE</name>
<comment type="similarity">
    <text evidence="1">Belongs to the protein kinase superfamily. CAMK Ser/Thr protein kinase family.</text>
</comment>
<dbReference type="eggNOG" id="KOG0032">
    <property type="taxonomic scope" value="Eukaryota"/>
</dbReference>
<dbReference type="InterPro" id="IPR008271">
    <property type="entry name" value="Ser/Thr_kinase_AS"/>
</dbReference>
<dbReference type="EMBL" id="ADFV01124305">
    <property type="status" value="NOT_ANNOTATED_CDS"/>
    <property type="molecule type" value="Genomic_DNA"/>
</dbReference>
<dbReference type="STRING" id="61853.ENSNLEP00000018999"/>
<feature type="region of interest" description="Disordered" evidence="7">
    <location>
        <begin position="84"/>
        <end position="135"/>
    </location>
</feature>
<dbReference type="EMBL" id="ADFV01124304">
    <property type="status" value="NOT_ANNOTATED_CDS"/>
    <property type="molecule type" value="Genomic_DNA"/>
</dbReference>
<dbReference type="AlphaFoldDB" id="G1S0H1"/>
<dbReference type="EMBL" id="ADFV01124298">
    <property type="status" value="NOT_ANNOTATED_CDS"/>
    <property type="molecule type" value="Genomic_DNA"/>
</dbReference>
<reference evidence="9" key="2">
    <citation type="submission" date="2025-08" db="UniProtKB">
        <authorList>
            <consortium name="Ensembl"/>
        </authorList>
    </citation>
    <scope>IDENTIFICATION</scope>
</reference>
<dbReference type="Pfam" id="PF00069">
    <property type="entry name" value="Pkinase"/>
    <property type="match status" value="1"/>
</dbReference>
<feature type="region of interest" description="Disordered" evidence="7">
    <location>
        <begin position="214"/>
        <end position="303"/>
    </location>
</feature>
<organism evidence="9 10">
    <name type="scientific">Nomascus leucogenys</name>
    <name type="common">Northern white-cheeked gibbon</name>
    <name type="synonym">Hylobates leucogenys</name>
    <dbReference type="NCBI Taxonomy" id="61853"/>
    <lineage>
        <taxon>Eukaryota</taxon>
        <taxon>Metazoa</taxon>
        <taxon>Chordata</taxon>
        <taxon>Craniata</taxon>
        <taxon>Vertebrata</taxon>
        <taxon>Euteleostomi</taxon>
        <taxon>Mammalia</taxon>
        <taxon>Eutheria</taxon>
        <taxon>Euarchontoglires</taxon>
        <taxon>Primates</taxon>
        <taxon>Haplorrhini</taxon>
        <taxon>Catarrhini</taxon>
        <taxon>Hylobatidae</taxon>
        <taxon>Nomascus</taxon>
    </lineage>
</organism>
<dbReference type="InterPro" id="IPR011009">
    <property type="entry name" value="Kinase-like_dom_sf"/>
</dbReference>
<dbReference type="GO" id="GO:0043065">
    <property type="term" value="P:positive regulation of apoptotic process"/>
    <property type="evidence" value="ECO:0007669"/>
    <property type="project" value="TreeGrafter"/>
</dbReference>
<dbReference type="Gene3D" id="3.30.200.20">
    <property type="entry name" value="Phosphorylase Kinase, domain 1"/>
    <property type="match status" value="1"/>
</dbReference>
<dbReference type="HOGENOM" id="CLU_000288_63_0_1"/>
<dbReference type="PROSITE" id="PS00108">
    <property type="entry name" value="PROTEIN_KINASE_ST"/>
    <property type="match status" value="1"/>
</dbReference>
<dbReference type="GO" id="GO:0035556">
    <property type="term" value="P:intracellular signal transduction"/>
    <property type="evidence" value="ECO:0007669"/>
    <property type="project" value="TreeGrafter"/>
</dbReference>
<keyword evidence="3" id="KW-0808">Transferase</keyword>
<feature type="region of interest" description="Disordered" evidence="7">
    <location>
        <begin position="317"/>
        <end position="337"/>
    </location>
</feature>
<evidence type="ECO:0000256" key="1">
    <source>
        <dbReference type="ARBA" id="ARBA00006692"/>
    </source>
</evidence>
<dbReference type="Proteomes" id="UP000001073">
    <property type="component" value="Chromosome 2"/>
</dbReference>
<dbReference type="PROSITE" id="PS50011">
    <property type="entry name" value="PROTEIN_KINASE_DOM"/>
    <property type="match status" value="1"/>
</dbReference>
<feature type="compositionally biased region" description="Basic and acidic residues" evidence="7">
    <location>
        <begin position="124"/>
        <end position="134"/>
    </location>
</feature>
<dbReference type="GO" id="GO:0005524">
    <property type="term" value="F:ATP binding"/>
    <property type="evidence" value="ECO:0007669"/>
    <property type="project" value="UniProtKB-KW"/>
</dbReference>
<dbReference type="FunFam" id="1.10.510.10:FF:000135">
    <property type="entry name" value="Putative myosin light chain kinase 3"/>
    <property type="match status" value="1"/>
</dbReference>
<protein>
    <recommendedName>
        <fullName evidence="8">Protein kinase domain-containing protein</fullName>
    </recommendedName>
</protein>
<dbReference type="EMBL" id="ADFV01124300">
    <property type="status" value="NOT_ANNOTATED_CDS"/>
    <property type="molecule type" value="Genomic_DNA"/>
</dbReference>
<keyword evidence="6" id="KW-0067">ATP-binding</keyword>
<dbReference type="Ensembl" id="ENSNLET00000019954.2">
    <property type="protein sequence ID" value="ENSNLEP00000018999.2"/>
    <property type="gene ID" value="ENSNLEG00000015670.2"/>
</dbReference>
<feature type="compositionally biased region" description="Basic and acidic residues" evidence="7">
    <location>
        <begin position="96"/>
        <end position="108"/>
    </location>
</feature>